<dbReference type="InterPro" id="IPR008271">
    <property type="entry name" value="Ser/Thr_kinase_AS"/>
</dbReference>
<evidence type="ECO:0000313" key="7">
    <source>
        <dbReference type="EMBL" id="GMT16205.1"/>
    </source>
</evidence>
<dbReference type="Gene3D" id="1.10.510.10">
    <property type="entry name" value="Transferase(Phosphotransferase) domain 1"/>
    <property type="match status" value="1"/>
</dbReference>
<name>A0AAV5V9A1_9BILA</name>
<reference evidence="7" key="1">
    <citation type="submission" date="2023-10" db="EMBL/GenBank/DDBJ databases">
        <title>Genome assembly of Pristionchus species.</title>
        <authorList>
            <person name="Yoshida K."/>
            <person name="Sommer R.J."/>
        </authorList>
    </citation>
    <scope>NUCLEOTIDE SEQUENCE</scope>
    <source>
        <strain evidence="7">RS5133</strain>
    </source>
</reference>
<comment type="similarity">
    <text evidence="5">Belongs to the protein kinase superfamily. Ser/Thr protein kinase family. GCN2 subfamily.</text>
</comment>
<dbReference type="SUPFAM" id="SSF56112">
    <property type="entry name" value="Protein kinase-like (PK-like)"/>
    <property type="match status" value="1"/>
</dbReference>
<dbReference type="InterPro" id="IPR011009">
    <property type="entry name" value="Kinase-like_dom_sf"/>
</dbReference>
<dbReference type="PROSITE" id="PS50011">
    <property type="entry name" value="PROTEIN_KINASE_DOM"/>
    <property type="match status" value="1"/>
</dbReference>
<feature type="non-terminal residue" evidence="7">
    <location>
        <position position="103"/>
    </location>
</feature>
<keyword evidence="4" id="KW-0067">ATP-binding</keyword>
<dbReference type="AlphaFoldDB" id="A0AAV5V9A1"/>
<comment type="caution">
    <text evidence="7">The sequence shown here is derived from an EMBL/GenBank/DDBJ whole genome shotgun (WGS) entry which is preliminary data.</text>
</comment>
<evidence type="ECO:0000256" key="3">
    <source>
        <dbReference type="ARBA" id="ARBA00022777"/>
    </source>
</evidence>
<evidence type="ECO:0000256" key="5">
    <source>
        <dbReference type="ARBA" id="ARBA00037982"/>
    </source>
</evidence>
<keyword evidence="8" id="KW-1185">Reference proteome</keyword>
<dbReference type="Proteomes" id="UP001432322">
    <property type="component" value="Unassembled WGS sequence"/>
</dbReference>
<evidence type="ECO:0000256" key="1">
    <source>
        <dbReference type="ARBA" id="ARBA00022679"/>
    </source>
</evidence>
<dbReference type="GO" id="GO:0004694">
    <property type="term" value="F:eukaryotic translation initiation factor 2alpha kinase activity"/>
    <property type="evidence" value="ECO:0007669"/>
    <property type="project" value="TreeGrafter"/>
</dbReference>
<dbReference type="InterPro" id="IPR050339">
    <property type="entry name" value="CC_SR_Kinase"/>
</dbReference>
<dbReference type="GO" id="GO:0005737">
    <property type="term" value="C:cytoplasm"/>
    <property type="evidence" value="ECO:0007669"/>
    <property type="project" value="TreeGrafter"/>
</dbReference>
<keyword evidence="1" id="KW-0808">Transferase</keyword>
<proteinExistence type="inferred from homology"/>
<organism evidence="7 8">
    <name type="scientific">Pristionchus fissidentatus</name>
    <dbReference type="NCBI Taxonomy" id="1538716"/>
    <lineage>
        <taxon>Eukaryota</taxon>
        <taxon>Metazoa</taxon>
        <taxon>Ecdysozoa</taxon>
        <taxon>Nematoda</taxon>
        <taxon>Chromadorea</taxon>
        <taxon>Rhabditida</taxon>
        <taxon>Rhabditina</taxon>
        <taxon>Diplogasteromorpha</taxon>
        <taxon>Diplogasteroidea</taxon>
        <taxon>Neodiplogasteridae</taxon>
        <taxon>Pristionchus</taxon>
    </lineage>
</organism>
<dbReference type="GO" id="GO:0005634">
    <property type="term" value="C:nucleus"/>
    <property type="evidence" value="ECO:0007669"/>
    <property type="project" value="TreeGrafter"/>
</dbReference>
<keyword evidence="2" id="KW-0547">Nucleotide-binding</keyword>
<protein>
    <recommendedName>
        <fullName evidence="6">Protein kinase domain-containing protein</fullName>
    </recommendedName>
</protein>
<evidence type="ECO:0000256" key="4">
    <source>
        <dbReference type="ARBA" id="ARBA00022840"/>
    </source>
</evidence>
<evidence type="ECO:0000256" key="2">
    <source>
        <dbReference type="ARBA" id="ARBA00022741"/>
    </source>
</evidence>
<dbReference type="PROSITE" id="PS00108">
    <property type="entry name" value="PROTEIN_KINASE_ST"/>
    <property type="match status" value="1"/>
</dbReference>
<dbReference type="PANTHER" id="PTHR11042">
    <property type="entry name" value="EUKARYOTIC TRANSLATION INITIATION FACTOR 2-ALPHA KINASE EIF2-ALPHA KINASE -RELATED"/>
    <property type="match status" value="1"/>
</dbReference>
<keyword evidence="3" id="KW-0418">Kinase</keyword>
<dbReference type="GO" id="GO:0005524">
    <property type="term" value="F:ATP binding"/>
    <property type="evidence" value="ECO:0007669"/>
    <property type="project" value="UniProtKB-KW"/>
</dbReference>
<gene>
    <name evidence="7" type="ORF">PFISCL1PPCAC_7502</name>
</gene>
<evidence type="ECO:0000313" key="8">
    <source>
        <dbReference type="Proteomes" id="UP001432322"/>
    </source>
</evidence>
<feature type="domain" description="Protein kinase" evidence="6">
    <location>
        <begin position="1"/>
        <end position="103"/>
    </location>
</feature>
<dbReference type="PANTHER" id="PTHR11042:SF91">
    <property type="entry name" value="EUKARYOTIC TRANSLATION INITIATION FACTOR 2-ALPHA KINASE"/>
    <property type="match status" value="1"/>
</dbReference>
<evidence type="ECO:0000259" key="6">
    <source>
        <dbReference type="PROSITE" id="PS50011"/>
    </source>
</evidence>
<dbReference type="Pfam" id="PF00069">
    <property type="entry name" value="Pkinase"/>
    <property type="match status" value="1"/>
</dbReference>
<dbReference type="EMBL" id="BTSY01000002">
    <property type="protein sequence ID" value="GMT16205.1"/>
    <property type="molecule type" value="Genomic_DNA"/>
</dbReference>
<dbReference type="InterPro" id="IPR000719">
    <property type="entry name" value="Prot_kinase_dom"/>
</dbReference>
<accession>A0AAV5V9A1</accession>
<sequence>MKRWMKQLVEAVNYIHSKKIMHRDLKPSNILLIGQDVLKICDLGTASEMGFLDGIEVSESRTMIRTELYMSPEQNCRKTRKNRSKADVFTLGLIFAELCVPMT</sequence>